<organism evidence="2 3">
    <name type="scientific">Actinomadura namibiensis</name>
    <dbReference type="NCBI Taxonomy" id="182080"/>
    <lineage>
        <taxon>Bacteria</taxon>
        <taxon>Bacillati</taxon>
        <taxon>Actinomycetota</taxon>
        <taxon>Actinomycetes</taxon>
        <taxon>Streptosporangiales</taxon>
        <taxon>Thermomonosporaceae</taxon>
        <taxon>Actinomadura</taxon>
    </lineage>
</organism>
<dbReference type="Pfam" id="PF09656">
    <property type="entry name" value="PGPGW"/>
    <property type="match status" value="1"/>
</dbReference>
<keyword evidence="1" id="KW-1133">Transmembrane helix</keyword>
<dbReference type="RefSeq" id="WP_182847089.1">
    <property type="nucleotide sequence ID" value="NZ_BAAALP010000085.1"/>
</dbReference>
<evidence type="ECO:0000256" key="1">
    <source>
        <dbReference type="SAM" id="Phobius"/>
    </source>
</evidence>
<dbReference type="InterPro" id="IPR013434">
    <property type="entry name" value="CHP02611"/>
</dbReference>
<name>A0A7W3LVM4_ACTNM</name>
<reference evidence="2 3" key="1">
    <citation type="submission" date="2020-08" db="EMBL/GenBank/DDBJ databases">
        <title>Genomic Encyclopedia of Type Strains, Phase IV (KMG-IV): sequencing the most valuable type-strain genomes for metagenomic binning, comparative biology and taxonomic classification.</title>
        <authorList>
            <person name="Goeker M."/>
        </authorList>
    </citation>
    <scope>NUCLEOTIDE SEQUENCE [LARGE SCALE GENOMIC DNA]</scope>
    <source>
        <strain evidence="2 3">DSM 44197</strain>
    </source>
</reference>
<dbReference type="InterPro" id="IPR019099">
    <property type="entry name" value="Uncharacterised_PGPGW_TM"/>
</dbReference>
<feature type="transmembrane region" description="Helical" evidence="1">
    <location>
        <begin position="40"/>
        <end position="60"/>
    </location>
</feature>
<sequence length="147" mass="16178">MATEHEKEAPPPPVDQLPAHGRLGRFREYVRRNPLLNTTWRIGVFTVGVTVLIGGLVMMVAPGPGILGIVVGLAILATEFAWAQRALHHAKKAAERAKEKALDPKAKRRNAILGVVVGILVGAAVVAYLMVYDFKLPWDIQDWTPWK</sequence>
<feature type="transmembrane region" description="Helical" evidence="1">
    <location>
        <begin position="111"/>
        <end position="131"/>
    </location>
</feature>
<comment type="caution">
    <text evidence="2">The sequence shown here is derived from an EMBL/GenBank/DDBJ whole genome shotgun (WGS) entry which is preliminary data.</text>
</comment>
<evidence type="ECO:0000313" key="2">
    <source>
        <dbReference type="EMBL" id="MBA8955089.1"/>
    </source>
</evidence>
<protein>
    <submittedName>
        <fullName evidence="2">Uncharacterized protein (TIGR02611 family)</fullName>
    </submittedName>
</protein>
<keyword evidence="3" id="KW-1185">Reference proteome</keyword>
<dbReference type="EMBL" id="JACJIA010000010">
    <property type="protein sequence ID" value="MBA8955089.1"/>
    <property type="molecule type" value="Genomic_DNA"/>
</dbReference>
<dbReference type="AlphaFoldDB" id="A0A7W3LVM4"/>
<dbReference type="NCBIfam" id="TIGR02611">
    <property type="entry name" value="TIGR02611 family protein"/>
    <property type="match status" value="1"/>
</dbReference>
<feature type="transmembrane region" description="Helical" evidence="1">
    <location>
        <begin position="66"/>
        <end position="83"/>
    </location>
</feature>
<dbReference type="Proteomes" id="UP000572680">
    <property type="component" value="Unassembled WGS sequence"/>
</dbReference>
<keyword evidence="1" id="KW-0472">Membrane</keyword>
<evidence type="ECO:0000313" key="3">
    <source>
        <dbReference type="Proteomes" id="UP000572680"/>
    </source>
</evidence>
<gene>
    <name evidence="2" type="ORF">HNR61_006746</name>
</gene>
<keyword evidence="1" id="KW-0812">Transmembrane</keyword>
<proteinExistence type="predicted"/>
<accession>A0A7W3LVM4</accession>